<name>A0A3P4B5M7_9BURK</name>
<dbReference type="PANTHER" id="PTHR21017:SF17">
    <property type="entry name" value="PROTEIN NIPSNAP"/>
    <property type="match status" value="1"/>
</dbReference>
<proteinExistence type="inferred from homology"/>
<dbReference type="AlphaFoldDB" id="A0A3P4B5M7"/>
<accession>A0A3P4B5M7</accession>
<dbReference type="RefSeq" id="WP_160142292.1">
    <property type="nucleotide sequence ID" value="NZ_UWPJ01000023.1"/>
</dbReference>
<dbReference type="Pfam" id="PF07978">
    <property type="entry name" value="NIPSNAP"/>
    <property type="match status" value="1"/>
</dbReference>
<dbReference type="InterPro" id="IPR051557">
    <property type="entry name" value="NipSnap_domain"/>
</dbReference>
<dbReference type="Proteomes" id="UP000277294">
    <property type="component" value="Unassembled WGS sequence"/>
</dbReference>
<organism evidence="3 4">
    <name type="scientific">Pigmentiphaga humi</name>
    <dbReference type="NCBI Taxonomy" id="2478468"/>
    <lineage>
        <taxon>Bacteria</taxon>
        <taxon>Pseudomonadati</taxon>
        <taxon>Pseudomonadota</taxon>
        <taxon>Betaproteobacteria</taxon>
        <taxon>Burkholderiales</taxon>
        <taxon>Alcaligenaceae</taxon>
        <taxon>Pigmentiphaga</taxon>
    </lineage>
</organism>
<dbReference type="InterPro" id="IPR011008">
    <property type="entry name" value="Dimeric_a/b-barrel"/>
</dbReference>
<dbReference type="PANTHER" id="PTHR21017">
    <property type="entry name" value="NIPSNAP-RELATED"/>
    <property type="match status" value="1"/>
</dbReference>
<dbReference type="OrthoDB" id="8905985at2"/>
<evidence type="ECO:0000313" key="4">
    <source>
        <dbReference type="Proteomes" id="UP000277294"/>
    </source>
</evidence>
<reference evidence="3 4" key="1">
    <citation type="submission" date="2018-10" db="EMBL/GenBank/DDBJ databases">
        <authorList>
            <person name="Criscuolo A."/>
        </authorList>
    </citation>
    <scope>NUCLEOTIDE SEQUENCE [LARGE SCALE GENOMIC DNA]</scope>
    <source>
        <strain evidence="3">DnA1</strain>
    </source>
</reference>
<evidence type="ECO:0000256" key="1">
    <source>
        <dbReference type="ARBA" id="ARBA00005291"/>
    </source>
</evidence>
<evidence type="ECO:0000259" key="2">
    <source>
        <dbReference type="Pfam" id="PF07978"/>
    </source>
</evidence>
<comment type="similarity">
    <text evidence="1">Belongs to the NipSnap family.</text>
</comment>
<dbReference type="EMBL" id="UWPJ01000023">
    <property type="protein sequence ID" value="VCU70940.1"/>
    <property type="molecule type" value="Genomic_DNA"/>
</dbReference>
<dbReference type="InterPro" id="IPR012577">
    <property type="entry name" value="NIPSNAP"/>
</dbReference>
<dbReference type="Gene3D" id="3.30.70.100">
    <property type="match status" value="2"/>
</dbReference>
<keyword evidence="4" id="KW-1185">Reference proteome</keyword>
<sequence length="204" mass="22980">MPLDELRIYTVTPQGLEEYLRLAQDVAVPIRGDAYGSLLGFWTGEIGSVCRVFNLWRHTDLATRQQARAGLDRLDAWRNDYVACVHPLMDEQEIRFMSPVAPLRPPAGEVSAYEFRLIRTKVGKAAEIAARLRDEPPDDDPAMSLAVWTTFAGRLNEVVQLSAYPDLDRRIRSGGWRDFYNRHGASIARTESSLVAACPHSPLR</sequence>
<protein>
    <recommendedName>
        <fullName evidence="2">NIPSNAP domain-containing protein</fullName>
    </recommendedName>
</protein>
<evidence type="ECO:0000313" key="3">
    <source>
        <dbReference type="EMBL" id="VCU70940.1"/>
    </source>
</evidence>
<dbReference type="SUPFAM" id="SSF54909">
    <property type="entry name" value="Dimeric alpha+beta barrel"/>
    <property type="match status" value="2"/>
</dbReference>
<feature type="domain" description="NIPSNAP" evidence="2">
    <location>
        <begin position="5"/>
        <end position="101"/>
    </location>
</feature>
<gene>
    <name evidence="3" type="ORF">PIGHUM_03020</name>
</gene>